<keyword evidence="4 6" id="KW-0472">Membrane</keyword>
<keyword evidence="3 6" id="KW-1133">Transmembrane helix</keyword>
<dbReference type="PANTHER" id="PTHR37422:SF13">
    <property type="entry name" value="LIPOPOLYSACCHARIDE BIOSYNTHESIS PROTEIN PA4999-RELATED"/>
    <property type="match status" value="1"/>
</dbReference>
<sequence>MPAPADRARTASPVLVAGLFVVVLGGRFGPAAEHARPLGLDPRALACLALLLLTVLWALGAGRYRVPLRPLGGVLALLGYLLLGGLWAHPAARLDAVGLDLAMLGVLVVAAALIVAPDPARALYWFLLLSLGAAVVFAVAAWYSGPGQQGRYAAFGGGPNVFVRIQCLGVISAIALALRDRRAWYLTPTPLLLYSAFLSGSRGGLAALTVAAAVALVVGWRLRLGHALGVLAAGLGLAVLAYVAGNAGLTRLYRRYTLAGLQGGDFSVRPELLRRAWRVLADDPLFGGGLDGFRAHAGRYIDMDYPHNLAAEVGADGGAVGLALLAGAVAWLLLHAGGRATWATWDRGGCLVAAAYLAAASMFSGGYYDTRQLWVYLTFLAALAASGGPAPAAPRPGQPPVPRAGADRREIAA</sequence>
<keyword evidence="2 6" id="KW-0812">Transmembrane</keyword>
<feature type="transmembrane region" description="Helical" evidence="6">
    <location>
        <begin position="96"/>
        <end position="116"/>
    </location>
</feature>
<feature type="transmembrane region" description="Helical" evidence="6">
    <location>
        <begin position="163"/>
        <end position="179"/>
    </location>
</feature>
<feature type="transmembrane region" description="Helical" evidence="6">
    <location>
        <begin position="374"/>
        <end position="393"/>
    </location>
</feature>
<dbReference type="InterPro" id="IPR051533">
    <property type="entry name" value="WaaL-like"/>
</dbReference>
<evidence type="ECO:0000256" key="6">
    <source>
        <dbReference type="SAM" id="Phobius"/>
    </source>
</evidence>
<dbReference type="AlphaFoldDB" id="A0A8J3B2R1"/>
<dbReference type="Pfam" id="PF04932">
    <property type="entry name" value="Wzy_C"/>
    <property type="match status" value="1"/>
</dbReference>
<feature type="compositionally biased region" description="Pro residues" evidence="5">
    <location>
        <begin position="391"/>
        <end position="402"/>
    </location>
</feature>
<protein>
    <recommendedName>
        <fullName evidence="7">O-antigen ligase-related domain-containing protein</fullName>
    </recommendedName>
</protein>
<reference evidence="8" key="2">
    <citation type="submission" date="2020-09" db="EMBL/GenBank/DDBJ databases">
        <authorList>
            <person name="Sun Q."/>
            <person name="Ohkuma M."/>
        </authorList>
    </citation>
    <scope>NUCLEOTIDE SEQUENCE</scope>
    <source>
        <strain evidence="8">JCM 3090</strain>
    </source>
</reference>
<feature type="transmembrane region" description="Helical" evidence="6">
    <location>
        <begin position="224"/>
        <end position="245"/>
    </location>
</feature>
<feature type="domain" description="O-antigen ligase-related" evidence="7">
    <location>
        <begin position="191"/>
        <end position="325"/>
    </location>
</feature>
<comment type="subcellular location">
    <subcellularLocation>
        <location evidence="1">Membrane</location>
        <topology evidence="1">Multi-pass membrane protein</topology>
    </subcellularLocation>
</comment>
<keyword evidence="9" id="KW-1185">Reference proteome</keyword>
<comment type="caution">
    <text evidence="8">The sequence shown here is derived from an EMBL/GenBank/DDBJ whole genome shotgun (WGS) entry which is preliminary data.</text>
</comment>
<dbReference type="Proteomes" id="UP000649739">
    <property type="component" value="Unassembled WGS sequence"/>
</dbReference>
<dbReference type="InterPro" id="IPR007016">
    <property type="entry name" value="O-antigen_ligase-rel_domated"/>
</dbReference>
<reference evidence="8" key="1">
    <citation type="journal article" date="2014" name="Int. J. Syst. Evol. Microbiol.">
        <title>Complete genome sequence of Corynebacterium casei LMG S-19264T (=DSM 44701T), isolated from a smear-ripened cheese.</title>
        <authorList>
            <consortium name="US DOE Joint Genome Institute (JGI-PGF)"/>
            <person name="Walter F."/>
            <person name="Albersmeier A."/>
            <person name="Kalinowski J."/>
            <person name="Ruckert C."/>
        </authorList>
    </citation>
    <scope>NUCLEOTIDE SEQUENCE</scope>
    <source>
        <strain evidence="8">JCM 3090</strain>
    </source>
</reference>
<feature type="transmembrane region" description="Helical" evidence="6">
    <location>
        <begin position="42"/>
        <end position="59"/>
    </location>
</feature>
<dbReference type="RefSeq" id="WP_189169974.1">
    <property type="nucleotide sequence ID" value="NZ_BMQB01000004.1"/>
</dbReference>
<evidence type="ECO:0000256" key="4">
    <source>
        <dbReference type="ARBA" id="ARBA00023136"/>
    </source>
</evidence>
<evidence type="ECO:0000256" key="2">
    <source>
        <dbReference type="ARBA" id="ARBA00022692"/>
    </source>
</evidence>
<dbReference type="GO" id="GO:0016020">
    <property type="term" value="C:membrane"/>
    <property type="evidence" value="ECO:0007669"/>
    <property type="project" value="UniProtKB-SubCell"/>
</dbReference>
<feature type="transmembrane region" description="Helical" evidence="6">
    <location>
        <begin position="191"/>
        <end position="218"/>
    </location>
</feature>
<feature type="transmembrane region" description="Helical" evidence="6">
    <location>
        <begin position="123"/>
        <end position="143"/>
    </location>
</feature>
<evidence type="ECO:0000259" key="7">
    <source>
        <dbReference type="Pfam" id="PF04932"/>
    </source>
</evidence>
<feature type="transmembrane region" description="Helical" evidence="6">
    <location>
        <begin position="349"/>
        <end position="368"/>
    </location>
</feature>
<dbReference type="PANTHER" id="PTHR37422">
    <property type="entry name" value="TEICHURONIC ACID BIOSYNTHESIS PROTEIN TUAE"/>
    <property type="match status" value="1"/>
</dbReference>
<dbReference type="EMBL" id="BMQB01000004">
    <property type="protein sequence ID" value="GGJ91592.1"/>
    <property type="molecule type" value="Genomic_DNA"/>
</dbReference>
<proteinExistence type="predicted"/>
<evidence type="ECO:0000256" key="3">
    <source>
        <dbReference type="ARBA" id="ARBA00022989"/>
    </source>
</evidence>
<name>A0A8J3B2R1_9ACTN</name>
<evidence type="ECO:0000256" key="5">
    <source>
        <dbReference type="SAM" id="MobiDB-lite"/>
    </source>
</evidence>
<evidence type="ECO:0000313" key="8">
    <source>
        <dbReference type="EMBL" id="GGJ91592.1"/>
    </source>
</evidence>
<feature type="transmembrane region" description="Helical" evidence="6">
    <location>
        <begin position="12"/>
        <end position="30"/>
    </location>
</feature>
<evidence type="ECO:0000313" key="9">
    <source>
        <dbReference type="Proteomes" id="UP000649739"/>
    </source>
</evidence>
<accession>A0A8J3B2R1</accession>
<feature type="transmembrane region" description="Helical" evidence="6">
    <location>
        <begin position="71"/>
        <end position="90"/>
    </location>
</feature>
<gene>
    <name evidence="8" type="ORF">GCM10010123_21760</name>
</gene>
<feature type="region of interest" description="Disordered" evidence="5">
    <location>
        <begin position="389"/>
        <end position="413"/>
    </location>
</feature>
<evidence type="ECO:0000256" key="1">
    <source>
        <dbReference type="ARBA" id="ARBA00004141"/>
    </source>
</evidence>
<organism evidence="8 9">
    <name type="scientific">Pilimelia anulata</name>
    <dbReference type="NCBI Taxonomy" id="53371"/>
    <lineage>
        <taxon>Bacteria</taxon>
        <taxon>Bacillati</taxon>
        <taxon>Actinomycetota</taxon>
        <taxon>Actinomycetes</taxon>
        <taxon>Micromonosporales</taxon>
        <taxon>Micromonosporaceae</taxon>
        <taxon>Pilimelia</taxon>
    </lineage>
</organism>